<dbReference type="InterPro" id="IPR015424">
    <property type="entry name" value="PyrdxlP-dep_Trfase"/>
</dbReference>
<name>A0A3G9INP4_9BACL</name>
<dbReference type="PROSITE" id="PS00105">
    <property type="entry name" value="AA_TRANSFER_CLASS_1"/>
    <property type="match status" value="1"/>
</dbReference>
<protein>
    <recommendedName>
        <fullName evidence="6">Aminotransferase</fullName>
        <ecNumber evidence="6">2.6.1.-</ecNumber>
    </recommendedName>
</protein>
<evidence type="ECO:0000256" key="2">
    <source>
        <dbReference type="ARBA" id="ARBA00007441"/>
    </source>
</evidence>
<dbReference type="Gene3D" id="3.40.640.10">
    <property type="entry name" value="Type I PLP-dependent aspartate aminotransferase-like (Major domain)"/>
    <property type="match status" value="1"/>
</dbReference>
<accession>A0A3G9INP4</accession>
<keyword evidence="4 6" id="KW-0808">Transferase</keyword>
<keyword evidence="5" id="KW-0663">Pyridoxal phosphate</keyword>
<evidence type="ECO:0000256" key="6">
    <source>
        <dbReference type="RuleBase" id="RU000481"/>
    </source>
</evidence>
<dbReference type="PANTHER" id="PTHR46383">
    <property type="entry name" value="ASPARTATE AMINOTRANSFERASE"/>
    <property type="match status" value="1"/>
</dbReference>
<gene>
    <name evidence="8" type="ORF">Back11_18150</name>
</gene>
<dbReference type="AlphaFoldDB" id="A0A3G9INP4"/>
<sequence>MGKEWISPLVRDIPPSGIRAFFDMNTQDMISLGVGEPDFATPEHIREACIRALNEGFTKYTSNAGIMELREGIARYLQQSYGLQYKPDSEVLVTVGTSEAVDLALRTVIRQGDEVLIPAPSYIAYSPIAHINGGKIVTVNTSAQQEFKLTAEAVKEKLTSRSRVLMLNYPNNPTGAIMTYKDWLPIVELVKAHNLIVISDEVYSELTYDRTHVSIASVPGMLDRTIVINGFSKAFAMTGWRIGYACGQGELIAAMLKIHQYTTMCAPALGQIAALESLRNGLGEKDRMIVAYRERRDYFVKGLRERGLSCHMPEGTFYVFPSIADTGLSSEQFALQLLKETGVGVVPGSVFGEGGEGFVRCSYSVAPEQLNRALERMGHFIRKLQSCRANAM</sequence>
<dbReference type="PANTHER" id="PTHR46383:SF3">
    <property type="entry name" value="ASPARTATE AMINOTRANSFERASE-RELATED"/>
    <property type="match status" value="1"/>
</dbReference>
<dbReference type="GO" id="GO:0030170">
    <property type="term" value="F:pyridoxal phosphate binding"/>
    <property type="evidence" value="ECO:0007669"/>
    <property type="project" value="InterPro"/>
</dbReference>
<dbReference type="Pfam" id="PF00155">
    <property type="entry name" value="Aminotran_1_2"/>
    <property type="match status" value="1"/>
</dbReference>
<evidence type="ECO:0000313" key="8">
    <source>
        <dbReference type="EMBL" id="BBH20470.1"/>
    </source>
</evidence>
<dbReference type="GO" id="GO:0006520">
    <property type="term" value="P:amino acid metabolic process"/>
    <property type="evidence" value="ECO:0007669"/>
    <property type="project" value="InterPro"/>
</dbReference>
<dbReference type="EMBL" id="AP019308">
    <property type="protein sequence ID" value="BBH20470.1"/>
    <property type="molecule type" value="Genomic_DNA"/>
</dbReference>
<evidence type="ECO:0000256" key="5">
    <source>
        <dbReference type="ARBA" id="ARBA00022898"/>
    </source>
</evidence>
<evidence type="ECO:0000313" key="9">
    <source>
        <dbReference type="Proteomes" id="UP000275368"/>
    </source>
</evidence>
<dbReference type="InterPro" id="IPR050596">
    <property type="entry name" value="AspAT/PAT-like"/>
</dbReference>
<dbReference type="InterPro" id="IPR004838">
    <property type="entry name" value="NHTrfase_class1_PyrdxlP-BS"/>
</dbReference>
<evidence type="ECO:0000256" key="1">
    <source>
        <dbReference type="ARBA" id="ARBA00001933"/>
    </source>
</evidence>
<dbReference type="KEGG" id="pbk:Back11_18150"/>
<feature type="domain" description="Aminotransferase class I/classII large" evidence="7">
    <location>
        <begin position="28"/>
        <end position="376"/>
    </location>
</feature>
<keyword evidence="9" id="KW-1185">Reference proteome</keyword>
<dbReference type="RefSeq" id="WP_125655529.1">
    <property type="nucleotide sequence ID" value="NZ_AP019308.1"/>
</dbReference>
<dbReference type="InterPro" id="IPR015422">
    <property type="entry name" value="PyrdxlP-dep_Trfase_small"/>
</dbReference>
<dbReference type="FunFam" id="3.40.640.10:FF:000033">
    <property type="entry name" value="Aspartate aminotransferase"/>
    <property type="match status" value="1"/>
</dbReference>
<dbReference type="InterPro" id="IPR015421">
    <property type="entry name" value="PyrdxlP-dep_Trfase_major"/>
</dbReference>
<evidence type="ECO:0000259" key="7">
    <source>
        <dbReference type="Pfam" id="PF00155"/>
    </source>
</evidence>
<dbReference type="SUPFAM" id="SSF53383">
    <property type="entry name" value="PLP-dependent transferases"/>
    <property type="match status" value="1"/>
</dbReference>
<dbReference type="EC" id="2.6.1.-" evidence="6"/>
<organism evidence="8 9">
    <name type="scientific">Paenibacillus baekrokdamisoli</name>
    <dbReference type="NCBI Taxonomy" id="1712516"/>
    <lineage>
        <taxon>Bacteria</taxon>
        <taxon>Bacillati</taxon>
        <taxon>Bacillota</taxon>
        <taxon>Bacilli</taxon>
        <taxon>Bacillales</taxon>
        <taxon>Paenibacillaceae</taxon>
        <taxon>Paenibacillus</taxon>
    </lineage>
</organism>
<evidence type="ECO:0000256" key="4">
    <source>
        <dbReference type="ARBA" id="ARBA00022679"/>
    </source>
</evidence>
<comment type="cofactor">
    <cofactor evidence="1 6">
        <name>pyridoxal 5'-phosphate</name>
        <dbReference type="ChEBI" id="CHEBI:597326"/>
    </cofactor>
</comment>
<dbReference type="Proteomes" id="UP000275368">
    <property type="component" value="Chromosome"/>
</dbReference>
<comment type="similarity">
    <text evidence="2 6">Belongs to the class-I pyridoxal-phosphate-dependent aminotransferase family.</text>
</comment>
<dbReference type="CDD" id="cd00609">
    <property type="entry name" value="AAT_like"/>
    <property type="match status" value="1"/>
</dbReference>
<dbReference type="Gene3D" id="3.90.1150.10">
    <property type="entry name" value="Aspartate Aminotransferase, domain 1"/>
    <property type="match status" value="1"/>
</dbReference>
<evidence type="ECO:0000256" key="3">
    <source>
        <dbReference type="ARBA" id="ARBA00022576"/>
    </source>
</evidence>
<keyword evidence="3 6" id="KW-0032">Aminotransferase</keyword>
<dbReference type="OrthoDB" id="9813612at2"/>
<reference evidence="8 9" key="1">
    <citation type="submission" date="2018-11" db="EMBL/GenBank/DDBJ databases">
        <title>Complete genome sequence of Paenibacillus baekrokdamisoli strain KCTC 33723.</title>
        <authorList>
            <person name="Kang S.W."/>
            <person name="Lee K.C."/>
            <person name="Kim K.K."/>
            <person name="Kim J.S."/>
            <person name="Kim D.S."/>
            <person name="Ko S.H."/>
            <person name="Yang S.H."/>
            <person name="Lee J.S."/>
        </authorList>
    </citation>
    <scope>NUCLEOTIDE SEQUENCE [LARGE SCALE GENOMIC DNA]</scope>
    <source>
        <strain evidence="8 9">KCTC 33723</strain>
    </source>
</reference>
<dbReference type="GO" id="GO:0008483">
    <property type="term" value="F:transaminase activity"/>
    <property type="evidence" value="ECO:0007669"/>
    <property type="project" value="UniProtKB-KW"/>
</dbReference>
<proteinExistence type="inferred from homology"/>
<dbReference type="InterPro" id="IPR004839">
    <property type="entry name" value="Aminotransferase_I/II_large"/>
</dbReference>